<dbReference type="InterPro" id="IPR017871">
    <property type="entry name" value="ABC_transporter-like_CS"/>
</dbReference>
<evidence type="ECO:0000259" key="4">
    <source>
        <dbReference type="PROSITE" id="PS50893"/>
    </source>
</evidence>
<dbReference type="Proteomes" id="UP000593765">
    <property type="component" value="Chromosome"/>
</dbReference>
<gene>
    <name evidence="5" type="ORF">IPV69_24565</name>
</gene>
<dbReference type="PANTHER" id="PTHR24220">
    <property type="entry name" value="IMPORT ATP-BINDING PROTEIN"/>
    <property type="match status" value="1"/>
</dbReference>
<evidence type="ECO:0000256" key="3">
    <source>
        <dbReference type="ARBA" id="ARBA00022840"/>
    </source>
</evidence>
<name>A0A7M2X441_9BACT</name>
<dbReference type="GO" id="GO:0016887">
    <property type="term" value="F:ATP hydrolysis activity"/>
    <property type="evidence" value="ECO:0007669"/>
    <property type="project" value="InterPro"/>
</dbReference>
<dbReference type="InterPro" id="IPR017911">
    <property type="entry name" value="MacB-like_ATP-bd"/>
</dbReference>
<dbReference type="PROSITE" id="PS00211">
    <property type="entry name" value="ABC_TRANSPORTER_1"/>
    <property type="match status" value="1"/>
</dbReference>
<dbReference type="AlphaFoldDB" id="A0A7M2X441"/>
<feature type="domain" description="ABC transporter" evidence="4">
    <location>
        <begin position="2"/>
        <end position="244"/>
    </location>
</feature>
<evidence type="ECO:0000256" key="1">
    <source>
        <dbReference type="ARBA" id="ARBA00022448"/>
    </source>
</evidence>
<evidence type="ECO:0000313" key="5">
    <source>
        <dbReference type="EMBL" id="QOV92537.1"/>
    </source>
</evidence>
<sequence length="246" mass="26714">MLRSQNLYRVLGNAENFTTILRGVDVTIGRREYVSIVGASGSGKSTLLYLLGGLDRPTQNDPETQKPFDPPSRVFIGGEDTTGLGETQLASLRNEKCGFVFQFHYLLKEFTAAENVALPMLKLGKLSRRDAIDKAVGLLKQFGLADKATRRANRLSGGEQQRVAIARALANDPAVLLADEPTGNLDRKNGDRVAEIFDELGSKGQAIVMVTHDTALAKRAGRMITMEDGRIISDVGREGAGTPRNE</sequence>
<keyword evidence="2" id="KW-0547">Nucleotide-binding</keyword>
<dbReference type="GO" id="GO:0005524">
    <property type="term" value="F:ATP binding"/>
    <property type="evidence" value="ECO:0007669"/>
    <property type="project" value="UniProtKB-KW"/>
</dbReference>
<evidence type="ECO:0000256" key="2">
    <source>
        <dbReference type="ARBA" id="ARBA00022741"/>
    </source>
</evidence>
<keyword evidence="6" id="KW-1185">Reference proteome</keyword>
<dbReference type="InterPro" id="IPR003593">
    <property type="entry name" value="AAA+_ATPase"/>
</dbReference>
<dbReference type="KEGG" id="hbs:IPV69_24565"/>
<protein>
    <submittedName>
        <fullName evidence="5">ABC transporter ATP-binding protein</fullName>
    </submittedName>
</protein>
<dbReference type="InterPro" id="IPR027417">
    <property type="entry name" value="P-loop_NTPase"/>
</dbReference>
<dbReference type="PROSITE" id="PS50893">
    <property type="entry name" value="ABC_TRANSPORTER_2"/>
    <property type="match status" value="1"/>
</dbReference>
<dbReference type="GO" id="GO:0022857">
    <property type="term" value="F:transmembrane transporter activity"/>
    <property type="evidence" value="ECO:0007669"/>
    <property type="project" value="TreeGrafter"/>
</dbReference>
<dbReference type="InterPro" id="IPR003439">
    <property type="entry name" value="ABC_transporter-like_ATP-bd"/>
</dbReference>
<dbReference type="SMART" id="SM00382">
    <property type="entry name" value="AAA"/>
    <property type="match status" value="1"/>
</dbReference>
<dbReference type="Pfam" id="PF00005">
    <property type="entry name" value="ABC_tran"/>
    <property type="match status" value="1"/>
</dbReference>
<dbReference type="PANTHER" id="PTHR24220:SF86">
    <property type="entry name" value="ABC TRANSPORTER ABCH.1"/>
    <property type="match status" value="1"/>
</dbReference>
<dbReference type="Gene3D" id="3.40.50.300">
    <property type="entry name" value="P-loop containing nucleotide triphosphate hydrolases"/>
    <property type="match status" value="1"/>
</dbReference>
<dbReference type="SUPFAM" id="SSF52540">
    <property type="entry name" value="P-loop containing nucleoside triphosphate hydrolases"/>
    <property type="match status" value="1"/>
</dbReference>
<organism evidence="5 6">
    <name type="scientific">Humisphaera borealis</name>
    <dbReference type="NCBI Taxonomy" id="2807512"/>
    <lineage>
        <taxon>Bacteria</taxon>
        <taxon>Pseudomonadati</taxon>
        <taxon>Planctomycetota</taxon>
        <taxon>Phycisphaerae</taxon>
        <taxon>Tepidisphaerales</taxon>
        <taxon>Tepidisphaeraceae</taxon>
        <taxon>Humisphaera</taxon>
    </lineage>
</organism>
<dbReference type="CDD" id="cd03255">
    <property type="entry name" value="ABC_MJ0796_LolCDE_FtsE"/>
    <property type="match status" value="1"/>
</dbReference>
<keyword evidence="1" id="KW-0813">Transport</keyword>
<keyword evidence="3 5" id="KW-0067">ATP-binding</keyword>
<reference evidence="5 6" key="1">
    <citation type="submission" date="2020-10" db="EMBL/GenBank/DDBJ databases">
        <title>Wide distribution of Phycisphaera-like planctomycetes from WD2101 soil group in peatlands and genome analysis of the first cultivated representative.</title>
        <authorList>
            <person name="Dedysh S.N."/>
            <person name="Beletsky A.V."/>
            <person name="Ivanova A."/>
            <person name="Kulichevskaya I.S."/>
            <person name="Suzina N.E."/>
            <person name="Philippov D.A."/>
            <person name="Rakitin A.L."/>
            <person name="Mardanov A.V."/>
            <person name="Ravin N.V."/>
        </authorList>
    </citation>
    <scope>NUCLEOTIDE SEQUENCE [LARGE SCALE GENOMIC DNA]</scope>
    <source>
        <strain evidence="5 6">M1803</strain>
    </source>
</reference>
<dbReference type="GO" id="GO:0005886">
    <property type="term" value="C:plasma membrane"/>
    <property type="evidence" value="ECO:0007669"/>
    <property type="project" value="TreeGrafter"/>
</dbReference>
<accession>A0A7M2X441</accession>
<dbReference type="EMBL" id="CP063458">
    <property type="protein sequence ID" value="QOV92537.1"/>
    <property type="molecule type" value="Genomic_DNA"/>
</dbReference>
<dbReference type="InterPro" id="IPR015854">
    <property type="entry name" value="ABC_transpr_LolD-like"/>
</dbReference>
<proteinExistence type="predicted"/>
<evidence type="ECO:0000313" key="6">
    <source>
        <dbReference type="Proteomes" id="UP000593765"/>
    </source>
</evidence>